<keyword evidence="3" id="KW-1185">Reference proteome</keyword>
<dbReference type="RefSeq" id="WP_359356980.1">
    <property type="nucleotide sequence ID" value="NZ_JBEYXV010000024.1"/>
</dbReference>
<dbReference type="Proteomes" id="UP001551176">
    <property type="component" value="Unassembled WGS sequence"/>
</dbReference>
<sequence>MDEAERERQGRGAEGAAPVLRLAGVDDDEDDPAEPHVVRGID</sequence>
<feature type="region of interest" description="Disordered" evidence="1">
    <location>
        <begin position="1"/>
        <end position="42"/>
    </location>
</feature>
<comment type="caution">
    <text evidence="2">The sequence shown here is derived from an EMBL/GenBank/DDBJ whole genome shotgun (WGS) entry which is preliminary data.</text>
</comment>
<protein>
    <submittedName>
        <fullName evidence="2">Uncharacterized protein</fullName>
    </submittedName>
</protein>
<evidence type="ECO:0000313" key="2">
    <source>
        <dbReference type="EMBL" id="MEU6826055.1"/>
    </source>
</evidence>
<accession>A0ABV3C057</accession>
<feature type="compositionally biased region" description="Basic and acidic residues" evidence="1">
    <location>
        <begin position="1"/>
        <end position="11"/>
    </location>
</feature>
<dbReference type="EMBL" id="JBEYXV010000024">
    <property type="protein sequence ID" value="MEU6826055.1"/>
    <property type="molecule type" value="Genomic_DNA"/>
</dbReference>
<reference evidence="2 3" key="1">
    <citation type="submission" date="2024-06" db="EMBL/GenBank/DDBJ databases">
        <title>The Natural Products Discovery Center: Release of the First 8490 Sequenced Strains for Exploring Actinobacteria Biosynthetic Diversity.</title>
        <authorList>
            <person name="Kalkreuter E."/>
            <person name="Kautsar S.A."/>
            <person name="Yang D."/>
            <person name="Bader C.D."/>
            <person name="Teijaro C.N."/>
            <person name="Fluegel L."/>
            <person name="Davis C.M."/>
            <person name="Simpson J.R."/>
            <person name="Lauterbach L."/>
            <person name="Steele A.D."/>
            <person name="Gui C."/>
            <person name="Meng S."/>
            <person name="Li G."/>
            <person name="Viehrig K."/>
            <person name="Ye F."/>
            <person name="Su P."/>
            <person name="Kiefer A.F."/>
            <person name="Nichols A."/>
            <person name="Cepeda A.J."/>
            <person name="Yan W."/>
            <person name="Fan B."/>
            <person name="Jiang Y."/>
            <person name="Adhikari A."/>
            <person name="Zheng C.-J."/>
            <person name="Schuster L."/>
            <person name="Cowan T.M."/>
            <person name="Smanski M.J."/>
            <person name="Chevrette M.G."/>
            <person name="De Carvalho L.P.S."/>
            <person name="Shen B."/>
        </authorList>
    </citation>
    <scope>NUCLEOTIDE SEQUENCE [LARGE SCALE GENOMIC DNA]</scope>
    <source>
        <strain evidence="2 3">NPDC046838</strain>
    </source>
</reference>
<organism evidence="2 3">
    <name type="scientific">Streptomyces atriruber</name>
    <dbReference type="NCBI Taxonomy" id="545121"/>
    <lineage>
        <taxon>Bacteria</taxon>
        <taxon>Bacillati</taxon>
        <taxon>Actinomycetota</taxon>
        <taxon>Actinomycetes</taxon>
        <taxon>Kitasatosporales</taxon>
        <taxon>Streptomycetaceae</taxon>
        <taxon>Streptomyces</taxon>
    </lineage>
</organism>
<proteinExistence type="predicted"/>
<evidence type="ECO:0000256" key="1">
    <source>
        <dbReference type="SAM" id="MobiDB-lite"/>
    </source>
</evidence>
<gene>
    <name evidence="2" type="ORF">ABZ921_36050</name>
</gene>
<feature type="compositionally biased region" description="Basic and acidic residues" evidence="1">
    <location>
        <begin position="33"/>
        <end position="42"/>
    </location>
</feature>
<name>A0ABV3C057_9ACTN</name>
<evidence type="ECO:0000313" key="3">
    <source>
        <dbReference type="Proteomes" id="UP001551176"/>
    </source>
</evidence>